<dbReference type="Gene3D" id="3.30.40.10">
    <property type="entry name" value="Zinc/RING finger domain, C3HC4 (zinc finger)"/>
    <property type="match status" value="1"/>
</dbReference>
<evidence type="ECO:0000256" key="1">
    <source>
        <dbReference type="PROSITE-ProRule" id="PRU00502"/>
    </source>
</evidence>
<dbReference type="GO" id="GO:0061630">
    <property type="term" value="F:ubiquitin protein ligase activity"/>
    <property type="evidence" value="ECO:0007669"/>
    <property type="project" value="TreeGrafter"/>
</dbReference>
<dbReference type="EMBL" id="ADBV01023818">
    <property type="protein sequence ID" value="EJW70055.1"/>
    <property type="molecule type" value="Genomic_DNA"/>
</dbReference>
<dbReference type="PANTHER" id="PTHR24007:SF7">
    <property type="entry name" value="BRCA1-ASSOCIATED PROTEIN"/>
    <property type="match status" value="1"/>
</dbReference>
<keyword evidence="1" id="KW-0862">Zinc</keyword>
<dbReference type="Proteomes" id="UP000004810">
    <property type="component" value="Unassembled WGS sequence"/>
</dbReference>
<dbReference type="InterPro" id="IPR013083">
    <property type="entry name" value="Znf_RING/FYVE/PHD"/>
</dbReference>
<dbReference type="InterPro" id="IPR001607">
    <property type="entry name" value="Znf_UBP"/>
</dbReference>
<dbReference type="PANTHER" id="PTHR24007">
    <property type="entry name" value="BRCA1-ASSOCIATED PROTEIN"/>
    <property type="match status" value="1"/>
</dbReference>
<dbReference type="GO" id="GO:0005737">
    <property type="term" value="C:cytoplasm"/>
    <property type="evidence" value="ECO:0007669"/>
    <property type="project" value="TreeGrafter"/>
</dbReference>
<feature type="non-terminal residue" evidence="3">
    <location>
        <position position="1"/>
    </location>
</feature>
<organism evidence="3 4">
    <name type="scientific">Wuchereria bancrofti</name>
    <dbReference type="NCBI Taxonomy" id="6293"/>
    <lineage>
        <taxon>Eukaryota</taxon>
        <taxon>Metazoa</taxon>
        <taxon>Ecdysozoa</taxon>
        <taxon>Nematoda</taxon>
        <taxon>Chromadorea</taxon>
        <taxon>Rhabditida</taxon>
        <taxon>Spirurina</taxon>
        <taxon>Spiruromorpha</taxon>
        <taxon>Filarioidea</taxon>
        <taxon>Onchocercidae</taxon>
        <taxon>Wuchereria</taxon>
    </lineage>
</organism>
<sequence>HFETTSHTFTLEIGGERVWDYAGDNYVHRLIQSSPDGKMVEYRRSGVNDSGENPGEKLESIQLEYTCLLTSQLEYQRTFYETKMNEQERLFSTLEKHNQAQ</sequence>
<accession>J9A828</accession>
<evidence type="ECO:0000313" key="3">
    <source>
        <dbReference type="EMBL" id="EJW70055.1"/>
    </source>
</evidence>
<feature type="non-terminal residue" evidence="3">
    <location>
        <position position="101"/>
    </location>
</feature>
<dbReference type="GO" id="GO:0016567">
    <property type="term" value="P:protein ubiquitination"/>
    <property type="evidence" value="ECO:0007669"/>
    <property type="project" value="TreeGrafter"/>
</dbReference>
<protein>
    <recommendedName>
        <fullName evidence="2">UBP-type domain-containing protein</fullName>
    </recommendedName>
</protein>
<evidence type="ECO:0000313" key="4">
    <source>
        <dbReference type="Proteomes" id="UP000004810"/>
    </source>
</evidence>
<dbReference type="AlphaFoldDB" id="J9A828"/>
<reference evidence="4" key="1">
    <citation type="submission" date="2012-08" db="EMBL/GenBank/DDBJ databases">
        <title>The Genome Sequence of Wuchereria bancrofti.</title>
        <authorList>
            <person name="Nutman T.B."/>
            <person name="Fink D.L."/>
            <person name="Russ C."/>
            <person name="Young S."/>
            <person name="Zeng Q."/>
            <person name="Koehrsen M."/>
            <person name="Alvarado L."/>
            <person name="Berlin A."/>
            <person name="Chapman S.B."/>
            <person name="Chen Z."/>
            <person name="Freedman E."/>
            <person name="Gellesch M."/>
            <person name="Goldberg J."/>
            <person name="Griggs A."/>
            <person name="Gujja S."/>
            <person name="Heilman E.R."/>
            <person name="Heiman D."/>
            <person name="Hepburn T."/>
            <person name="Howarth C."/>
            <person name="Jen D."/>
            <person name="Larson L."/>
            <person name="Lewis B."/>
            <person name="Mehta T."/>
            <person name="Park D."/>
            <person name="Pearson M."/>
            <person name="Roberts A."/>
            <person name="Saif S."/>
            <person name="Shea T."/>
            <person name="Shenoy N."/>
            <person name="Sisk P."/>
            <person name="Stolte C."/>
            <person name="Sykes S."/>
            <person name="Walk T."/>
            <person name="White J."/>
            <person name="Yandava C."/>
            <person name="Haas B."/>
            <person name="Henn M.R."/>
            <person name="Nusbaum C."/>
            <person name="Birren B."/>
        </authorList>
    </citation>
    <scope>NUCLEOTIDE SEQUENCE [LARGE SCALE GENOMIC DNA]</scope>
    <source>
        <strain evidence="4">NA</strain>
    </source>
</reference>
<keyword evidence="1" id="KW-0479">Metal-binding</keyword>
<dbReference type="PROSITE" id="PS50271">
    <property type="entry name" value="ZF_UBP"/>
    <property type="match status" value="1"/>
</dbReference>
<evidence type="ECO:0000259" key="2">
    <source>
        <dbReference type="PROSITE" id="PS50271"/>
    </source>
</evidence>
<dbReference type="GO" id="GO:0007265">
    <property type="term" value="P:Ras protein signal transduction"/>
    <property type="evidence" value="ECO:0007669"/>
    <property type="project" value="TreeGrafter"/>
</dbReference>
<dbReference type="SUPFAM" id="SSF57850">
    <property type="entry name" value="RING/U-box"/>
    <property type="match status" value="1"/>
</dbReference>
<dbReference type="GO" id="GO:0008270">
    <property type="term" value="F:zinc ion binding"/>
    <property type="evidence" value="ECO:0007669"/>
    <property type="project" value="UniProtKB-KW"/>
</dbReference>
<proteinExistence type="predicted"/>
<gene>
    <name evidence="3" type="ORF">WUBG_19037</name>
</gene>
<comment type="caution">
    <text evidence="3">The sequence shown here is derived from an EMBL/GenBank/DDBJ whole genome shotgun (WGS) entry which is preliminary data.</text>
</comment>
<feature type="domain" description="UBP-type" evidence="2">
    <location>
        <begin position="1"/>
        <end position="46"/>
    </location>
</feature>
<keyword evidence="1" id="KW-0863">Zinc-finger</keyword>
<name>J9A828_WUCBA</name>